<evidence type="ECO:0000256" key="10">
    <source>
        <dbReference type="ARBA" id="ARBA00023012"/>
    </source>
</evidence>
<keyword evidence="12" id="KW-1133">Transmembrane helix</keyword>
<name>A0A916NQ09_9BACL</name>
<evidence type="ECO:0000256" key="6">
    <source>
        <dbReference type="ARBA" id="ARBA00022679"/>
    </source>
</evidence>
<evidence type="ECO:0000259" key="14">
    <source>
        <dbReference type="PROSITE" id="PS50885"/>
    </source>
</evidence>
<evidence type="ECO:0000256" key="7">
    <source>
        <dbReference type="ARBA" id="ARBA00022741"/>
    </source>
</evidence>
<feature type="transmembrane region" description="Helical" evidence="12">
    <location>
        <begin position="45"/>
        <end position="69"/>
    </location>
</feature>
<evidence type="ECO:0000256" key="3">
    <source>
        <dbReference type="ARBA" id="ARBA00012438"/>
    </source>
</evidence>
<dbReference type="CDD" id="cd00075">
    <property type="entry name" value="HATPase"/>
    <property type="match status" value="1"/>
</dbReference>
<keyword evidence="7" id="KW-0547">Nucleotide-binding</keyword>
<feature type="domain" description="Histidine kinase" evidence="13">
    <location>
        <begin position="133"/>
        <end position="348"/>
    </location>
</feature>
<feature type="domain" description="HAMP" evidence="14">
    <location>
        <begin position="76"/>
        <end position="125"/>
    </location>
</feature>
<accession>A0A916NQ09</accession>
<dbReference type="Pfam" id="PF00672">
    <property type="entry name" value="HAMP"/>
    <property type="match status" value="1"/>
</dbReference>
<keyword evidence="12" id="KW-0812">Transmembrane</keyword>
<dbReference type="FunFam" id="3.30.565.10:FF:000006">
    <property type="entry name" value="Sensor histidine kinase WalK"/>
    <property type="match status" value="1"/>
</dbReference>
<evidence type="ECO:0000256" key="4">
    <source>
        <dbReference type="ARBA" id="ARBA00022475"/>
    </source>
</evidence>
<keyword evidence="5" id="KW-0597">Phosphoprotein</keyword>
<evidence type="ECO:0000256" key="2">
    <source>
        <dbReference type="ARBA" id="ARBA00004651"/>
    </source>
</evidence>
<evidence type="ECO:0000256" key="11">
    <source>
        <dbReference type="ARBA" id="ARBA00023136"/>
    </source>
</evidence>
<dbReference type="RefSeq" id="WP_218091973.1">
    <property type="nucleotide sequence ID" value="NZ_CAJVAS010000007.1"/>
</dbReference>
<gene>
    <name evidence="15" type="primary">sasA_11</name>
    <name evidence="15" type="ORF">PAESOLCIP111_02191</name>
</gene>
<dbReference type="InterPro" id="IPR003594">
    <property type="entry name" value="HATPase_dom"/>
</dbReference>
<proteinExistence type="predicted"/>
<dbReference type="GO" id="GO:0005886">
    <property type="term" value="C:plasma membrane"/>
    <property type="evidence" value="ECO:0007669"/>
    <property type="project" value="UniProtKB-SubCell"/>
</dbReference>
<dbReference type="PANTHER" id="PTHR43711:SF1">
    <property type="entry name" value="HISTIDINE KINASE 1"/>
    <property type="match status" value="1"/>
</dbReference>
<dbReference type="SMART" id="SM00387">
    <property type="entry name" value="HATPase_c"/>
    <property type="match status" value="1"/>
</dbReference>
<dbReference type="GO" id="GO:0005524">
    <property type="term" value="F:ATP binding"/>
    <property type="evidence" value="ECO:0007669"/>
    <property type="project" value="UniProtKB-KW"/>
</dbReference>
<keyword evidence="9" id="KW-0067">ATP-binding</keyword>
<dbReference type="EMBL" id="CAJVAS010000007">
    <property type="protein sequence ID" value="CAG7619208.1"/>
    <property type="molecule type" value="Genomic_DNA"/>
</dbReference>
<keyword evidence="16" id="KW-1185">Reference proteome</keyword>
<dbReference type="EC" id="2.7.13.3" evidence="3"/>
<evidence type="ECO:0000256" key="5">
    <source>
        <dbReference type="ARBA" id="ARBA00022553"/>
    </source>
</evidence>
<protein>
    <recommendedName>
        <fullName evidence="3">histidine kinase</fullName>
        <ecNumber evidence="3">2.7.13.3</ecNumber>
    </recommendedName>
</protein>
<dbReference type="FunFam" id="1.10.287.130:FF:000001">
    <property type="entry name" value="Two-component sensor histidine kinase"/>
    <property type="match status" value="1"/>
</dbReference>
<dbReference type="Pfam" id="PF02518">
    <property type="entry name" value="HATPase_c"/>
    <property type="match status" value="1"/>
</dbReference>
<evidence type="ECO:0000256" key="8">
    <source>
        <dbReference type="ARBA" id="ARBA00022777"/>
    </source>
</evidence>
<evidence type="ECO:0000313" key="15">
    <source>
        <dbReference type="EMBL" id="CAG7619208.1"/>
    </source>
</evidence>
<dbReference type="InterPro" id="IPR050736">
    <property type="entry name" value="Sensor_HK_Regulatory"/>
</dbReference>
<dbReference type="PANTHER" id="PTHR43711">
    <property type="entry name" value="TWO-COMPONENT HISTIDINE KINASE"/>
    <property type="match status" value="1"/>
</dbReference>
<keyword evidence="8" id="KW-0418">Kinase</keyword>
<keyword evidence="6 15" id="KW-0808">Transferase</keyword>
<dbReference type="InterPro" id="IPR003661">
    <property type="entry name" value="HisK_dim/P_dom"/>
</dbReference>
<dbReference type="AlphaFoldDB" id="A0A916NQ09"/>
<dbReference type="Proteomes" id="UP000693672">
    <property type="component" value="Unassembled WGS sequence"/>
</dbReference>
<comment type="caution">
    <text evidence="15">The sequence shown here is derived from an EMBL/GenBank/DDBJ whole genome shotgun (WGS) entry which is preliminary data.</text>
</comment>
<dbReference type="PROSITE" id="PS50885">
    <property type="entry name" value="HAMP"/>
    <property type="match status" value="1"/>
</dbReference>
<keyword evidence="11 12" id="KW-0472">Membrane</keyword>
<dbReference type="Pfam" id="PF00512">
    <property type="entry name" value="HisKA"/>
    <property type="match status" value="1"/>
</dbReference>
<evidence type="ECO:0000256" key="9">
    <source>
        <dbReference type="ARBA" id="ARBA00022840"/>
    </source>
</evidence>
<evidence type="ECO:0000259" key="13">
    <source>
        <dbReference type="PROSITE" id="PS50109"/>
    </source>
</evidence>
<comment type="catalytic activity">
    <reaction evidence="1">
        <text>ATP + protein L-histidine = ADP + protein N-phospho-L-histidine.</text>
        <dbReference type="EC" id="2.7.13.3"/>
    </reaction>
</comment>
<reference evidence="15" key="1">
    <citation type="submission" date="2021-06" db="EMBL/GenBank/DDBJ databases">
        <authorList>
            <person name="Criscuolo A."/>
        </authorList>
    </citation>
    <scope>NUCLEOTIDE SEQUENCE</scope>
    <source>
        <strain evidence="15">CIP111600</strain>
    </source>
</reference>
<comment type="subcellular location">
    <subcellularLocation>
        <location evidence="2">Cell membrane</location>
        <topology evidence="2">Multi-pass membrane protein</topology>
    </subcellularLocation>
</comment>
<dbReference type="InterPro" id="IPR005467">
    <property type="entry name" value="His_kinase_dom"/>
</dbReference>
<evidence type="ECO:0000256" key="1">
    <source>
        <dbReference type="ARBA" id="ARBA00000085"/>
    </source>
</evidence>
<dbReference type="SMART" id="SM00388">
    <property type="entry name" value="HisKA"/>
    <property type="match status" value="1"/>
</dbReference>
<keyword evidence="10" id="KW-0902">Two-component regulatory system</keyword>
<evidence type="ECO:0000313" key="16">
    <source>
        <dbReference type="Proteomes" id="UP000693672"/>
    </source>
</evidence>
<evidence type="ECO:0000256" key="12">
    <source>
        <dbReference type="SAM" id="Phobius"/>
    </source>
</evidence>
<organism evidence="15 16">
    <name type="scientific">Paenibacillus solanacearum</name>
    <dbReference type="NCBI Taxonomy" id="2048548"/>
    <lineage>
        <taxon>Bacteria</taxon>
        <taxon>Bacillati</taxon>
        <taxon>Bacillota</taxon>
        <taxon>Bacilli</taxon>
        <taxon>Bacillales</taxon>
        <taxon>Paenibacillaceae</taxon>
        <taxon>Paenibacillus</taxon>
    </lineage>
</organism>
<keyword evidence="4" id="KW-1003">Cell membrane</keyword>
<dbReference type="GO" id="GO:0000155">
    <property type="term" value="F:phosphorelay sensor kinase activity"/>
    <property type="evidence" value="ECO:0007669"/>
    <property type="project" value="InterPro"/>
</dbReference>
<sequence>MRRRWIWKLLGILCAWLIFMWASWSGAFFAAHWLSRIAGWQLTGYWLQIAGNTIALLFMLTVIFTIGAINQPKRRRGLHLILDALRRISKGDFNVEIENKQPNEGFGELITSINDMAAGLNRLESMRQEFISNVSHEIQSPLTSIGGFARALREQDLSAETRDHYLTIIETECKRLSRLSDHLLKLSSLDSEQHPFEPARFRLDKQLKRIILASEPLWSSKAIEVIAELEETSVIADEDLIGQVWLNLLQNSIKFTPAGGTITVLLERSGDRVAVEIADTGVGIAEEEQEHIFERFYKADKARDRASGGNGLGLAIVKKIADMHQADITVASSPGQGTAFRVFLPDRPETKP</sequence>
<dbReference type="CDD" id="cd00082">
    <property type="entry name" value="HisKA"/>
    <property type="match status" value="1"/>
</dbReference>
<dbReference type="CDD" id="cd06225">
    <property type="entry name" value="HAMP"/>
    <property type="match status" value="1"/>
</dbReference>
<dbReference type="InterPro" id="IPR003660">
    <property type="entry name" value="HAMP_dom"/>
</dbReference>
<dbReference type="PROSITE" id="PS50109">
    <property type="entry name" value="HIS_KIN"/>
    <property type="match status" value="1"/>
</dbReference>